<feature type="transmembrane region" description="Helical" evidence="1">
    <location>
        <begin position="147"/>
        <end position="174"/>
    </location>
</feature>
<keyword evidence="3" id="KW-1185">Reference proteome</keyword>
<protein>
    <submittedName>
        <fullName evidence="2">Uncharacterized protein</fullName>
    </submittedName>
</protein>
<sequence length="184" mass="19514">MRLFVALIAVVALVSAQTLLQTGPNKTATVTFGPGYIQINETRYSIPNSTYTWINIPSSSPSRAVVGLSYPFSACSLSQQPTSFLIQCPENHRIIVVYAASPGYSLYCDQQPTSQQAEGLVRVLEFNVLRLSCSLSQSSLSANVGPYGPLVVALGSATIALSVTIAGLILAMIIKQREGGASSQ</sequence>
<keyword evidence="1" id="KW-0472">Membrane</keyword>
<dbReference type="OrthoDB" id="384474at2157"/>
<evidence type="ECO:0000313" key="2">
    <source>
        <dbReference type="EMBL" id="CCC82063.1"/>
    </source>
</evidence>
<keyword evidence="1" id="KW-1133">Transmembrane helix</keyword>
<name>G4RKG8_THETK</name>
<reference evidence="2 3" key="1">
    <citation type="journal article" date="2011" name="PLoS ONE">
        <title>The complete genome sequence of Thermoproteus tenax: a physiologically versatile member of the Crenarchaeota.</title>
        <authorList>
            <person name="Siebers B."/>
            <person name="Zaparty M."/>
            <person name="Raddatz G."/>
            <person name="Tjaden B."/>
            <person name="Albers S.V."/>
            <person name="Bell S.D."/>
            <person name="Blombach F."/>
            <person name="Kletzin A."/>
            <person name="Kyrpides N."/>
            <person name="Lanz C."/>
            <person name="Plagens A."/>
            <person name="Rampp M."/>
            <person name="Rosinus A."/>
            <person name="von Jan M."/>
            <person name="Makarova K.S."/>
            <person name="Klenk H.P."/>
            <person name="Schuster S.C."/>
            <person name="Hensel R."/>
        </authorList>
    </citation>
    <scope>NUCLEOTIDE SEQUENCE [LARGE SCALE GENOMIC DNA]</scope>
    <source>
        <strain evidence="3">ATCC 35583 / DSM 2078 / JCM 9277 / NBRC 100435 / Kra 1</strain>
    </source>
</reference>
<dbReference type="GeneID" id="11262311"/>
<dbReference type="KEGG" id="ttn:TTX_1432"/>
<proteinExistence type="predicted"/>
<gene>
    <name evidence="2" type="ordered locus">TTX_1432</name>
</gene>
<evidence type="ECO:0000313" key="3">
    <source>
        <dbReference type="Proteomes" id="UP000002654"/>
    </source>
</evidence>
<organism evidence="2 3">
    <name type="scientific">Thermoproteus tenax (strain ATCC 35583 / DSM 2078 / JCM 9277 / NBRC 100435 / Kra 1)</name>
    <dbReference type="NCBI Taxonomy" id="768679"/>
    <lineage>
        <taxon>Archaea</taxon>
        <taxon>Thermoproteota</taxon>
        <taxon>Thermoprotei</taxon>
        <taxon>Thermoproteales</taxon>
        <taxon>Thermoproteaceae</taxon>
        <taxon>Thermoproteus</taxon>
    </lineage>
</organism>
<dbReference type="PATRIC" id="fig|768679.9.peg.1453"/>
<dbReference type="AlphaFoldDB" id="G4RKG8"/>
<evidence type="ECO:0000256" key="1">
    <source>
        <dbReference type="SAM" id="Phobius"/>
    </source>
</evidence>
<keyword evidence="1" id="KW-0812">Transmembrane</keyword>
<accession>G4RKG8</accession>
<dbReference type="PaxDb" id="768679-TTX_1432"/>
<dbReference type="HOGENOM" id="CLU_106571_0_0_2"/>
<dbReference type="EMBL" id="FN869859">
    <property type="protein sequence ID" value="CCC82063.1"/>
    <property type="molecule type" value="Genomic_DNA"/>
</dbReference>
<dbReference type="RefSeq" id="WP_014127317.1">
    <property type="nucleotide sequence ID" value="NC_016070.1"/>
</dbReference>
<dbReference type="eggNOG" id="arCOG05600">
    <property type="taxonomic scope" value="Archaea"/>
</dbReference>
<dbReference type="Proteomes" id="UP000002654">
    <property type="component" value="Chromosome"/>
</dbReference>